<dbReference type="PANTHER" id="PTHR33420">
    <property type="entry name" value="FIMBRIAL SUBUNIT ELFA-RELATED"/>
    <property type="match status" value="1"/>
</dbReference>
<dbReference type="GO" id="GO:0043709">
    <property type="term" value="P:cell adhesion involved in single-species biofilm formation"/>
    <property type="evidence" value="ECO:0007669"/>
    <property type="project" value="TreeGrafter"/>
</dbReference>
<dbReference type="AlphaFoldDB" id="A0A482PMB1"/>
<evidence type="ECO:0000313" key="3">
    <source>
        <dbReference type="EMBL" id="QBY29867.1"/>
    </source>
</evidence>
<sequence>MQNRFPCIALLAMGVTFSGQADVPAQPQHNAQLQAGEDSGIVRFHGSVFASPCVLMTEGRIQDVELGEISAQRFHQAGDRSQPVRFTLHLKDCLKGASQSRGSLASATTGSRWRAYSTGEQAVQLTFVGEADINNTQLLRTTGVSRGAGIRLLDENGKALDVGQTHAPWLINNGDSELNLMAALESTGPHVSAGEFSSLVRLKMEYL</sequence>
<dbReference type="GO" id="GO:0009289">
    <property type="term" value="C:pilus"/>
    <property type="evidence" value="ECO:0007669"/>
    <property type="project" value="InterPro"/>
</dbReference>
<dbReference type="RefSeq" id="WP_012907554.1">
    <property type="nucleotide sequence ID" value="NZ_CAJTBI010000040.1"/>
</dbReference>
<dbReference type="PANTHER" id="PTHR33420:SF11">
    <property type="entry name" value="FIMBRIAL-LIKE PROTEIN"/>
    <property type="match status" value="1"/>
</dbReference>
<name>A0A482PMB1_CITRO</name>
<dbReference type="InterPro" id="IPR036937">
    <property type="entry name" value="Adhesion_dom_fimbrial_sf"/>
</dbReference>
<accession>A0A482PMB1</accession>
<proteinExistence type="predicted"/>
<evidence type="ECO:0000256" key="1">
    <source>
        <dbReference type="SAM" id="SignalP"/>
    </source>
</evidence>
<dbReference type="Pfam" id="PF00419">
    <property type="entry name" value="Fimbrial"/>
    <property type="match status" value="1"/>
</dbReference>
<feature type="domain" description="Fimbrial-type adhesion" evidence="2">
    <location>
        <begin position="43"/>
        <end position="206"/>
    </location>
</feature>
<dbReference type="Gene3D" id="2.60.40.1090">
    <property type="entry name" value="Fimbrial-type adhesion domain"/>
    <property type="match status" value="1"/>
</dbReference>
<dbReference type="OMA" id="EARWENT"/>
<evidence type="ECO:0000259" key="2">
    <source>
        <dbReference type="Pfam" id="PF00419"/>
    </source>
</evidence>
<dbReference type="InterPro" id="IPR008966">
    <property type="entry name" value="Adhesion_dom_sf"/>
</dbReference>
<dbReference type="EMBL" id="CP038008">
    <property type="protein sequence ID" value="QBY29867.1"/>
    <property type="molecule type" value="Genomic_DNA"/>
</dbReference>
<feature type="signal peptide" evidence="1">
    <location>
        <begin position="1"/>
        <end position="21"/>
    </location>
</feature>
<protein>
    <submittedName>
        <fullName evidence="3">Type 1 fimbrial protein</fullName>
    </submittedName>
</protein>
<reference evidence="3" key="1">
    <citation type="submission" date="2019-03" db="EMBL/GenBank/DDBJ databases">
        <title>Complete genome sequence of enteropathogenic Citrobacter rodentium strain DBS100.</title>
        <authorList>
            <person name="Popov G."/>
            <person name="Fiebig A."/>
            <person name="Shideler S."/>
            <person name="Coombes B."/>
            <person name="Savchenko A."/>
        </authorList>
    </citation>
    <scope>NUCLEOTIDE SEQUENCE</scope>
    <source>
        <strain evidence="3">DBS100</strain>
    </source>
</reference>
<keyword evidence="1" id="KW-0732">Signal</keyword>
<gene>
    <name evidence="3" type="ORF">E2R62_14120</name>
</gene>
<dbReference type="InterPro" id="IPR000259">
    <property type="entry name" value="Adhesion_dom_fimbrial"/>
</dbReference>
<feature type="chain" id="PRO_5019713049" evidence="1">
    <location>
        <begin position="22"/>
        <end position="207"/>
    </location>
</feature>
<dbReference type="SUPFAM" id="SSF49401">
    <property type="entry name" value="Bacterial adhesins"/>
    <property type="match status" value="1"/>
</dbReference>
<organism evidence="3">
    <name type="scientific">Citrobacter rodentium</name>
    <dbReference type="NCBI Taxonomy" id="67825"/>
    <lineage>
        <taxon>Bacteria</taxon>
        <taxon>Pseudomonadati</taxon>
        <taxon>Pseudomonadota</taxon>
        <taxon>Gammaproteobacteria</taxon>
        <taxon>Enterobacterales</taxon>
        <taxon>Enterobacteriaceae</taxon>
        <taxon>Citrobacter</taxon>
    </lineage>
</organism>
<dbReference type="InterPro" id="IPR050263">
    <property type="entry name" value="Bact_Fimbrial_Adh_Pro"/>
</dbReference>